<evidence type="ECO:0008006" key="4">
    <source>
        <dbReference type="Google" id="ProtNLM"/>
    </source>
</evidence>
<protein>
    <recommendedName>
        <fullName evidence="4">Alpha-ketoglutarate-dependent dioxygenase AlkB-like domain-containing protein</fullName>
    </recommendedName>
</protein>
<evidence type="ECO:0000256" key="1">
    <source>
        <dbReference type="SAM" id="MobiDB-lite"/>
    </source>
</evidence>
<dbReference type="InterPro" id="IPR032870">
    <property type="entry name" value="ALKBH7-like"/>
</dbReference>
<dbReference type="GO" id="GO:0016706">
    <property type="term" value="F:2-oxoglutarate-dependent dioxygenase activity"/>
    <property type="evidence" value="ECO:0007669"/>
    <property type="project" value="TreeGrafter"/>
</dbReference>
<dbReference type="Proteomes" id="UP000193218">
    <property type="component" value="Unassembled WGS sequence"/>
</dbReference>
<dbReference type="GO" id="GO:0006974">
    <property type="term" value="P:DNA damage response"/>
    <property type="evidence" value="ECO:0007669"/>
    <property type="project" value="InterPro"/>
</dbReference>
<proteinExistence type="predicted"/>
<dbReference type="STRING" id="4999.A0A1Y1UAK9"/>
<dbReference type="EMBL" id="NBSH01000015">
    <property type="protein sequence ID" value="ORX34115.1"/>
    <property type="molecule type" value="Genomic_DNA"/>
</dbReference>
<dbReference type="AlphaFoldDB" id="A0A1Y1UAK9"/>
<dbReference type="PANTHER" id="PTHR21052:SF0">
    <property type="entry name" value="ALPHA-KETOGLUTARATE-DEPENDENT DIOXYGENASE ALKB HOMOLOG 7, MITOCHONDRIAL"/>
    <property type="match status" value="1"/>
</dbReference>
<comment type="caution">
    <text evidence="2">The sequence shown here is derived from an EMBL/GenBank/DDBJ whole genome shotgun (WGS) entry which is preliminary data.</text>
</comment>
<feature type="compositionally biased region" description="Polar residues" evidence="1">
    <location>
        <begin position="93"/>
        <end position="106"/>
    </location>
</feature>
<evidence type="ECO:0000313" key="2">
    <source>
        <dbReference type="EMBL" id="ORX34115.1"/>
    </source>
</evidence>
<name>A0A1Y1UAK9_9TREE</name>
<organism evidence="2 3">
    <name type="scientific">Kockovaella imperatae</name>
    <dbReference type="NCBI Taxonomy" id="4999"/>
    <lineage>
        <taxon>Eukaryota</taxon>
        <taxon>Fungi</taxon>
        <taxon>Dikarya</taxon>
        <taxon>Basidiomycota</taxon>
        <taxon>Agaricomycotina</taxon>
        <taxon>Tremellomycetes</taxon>
        <taxon>Tremellales</taxon>
        <taxon>Cuniculitremaceae</taxon>
        <taxon>Kockovaella</taxon>
    </lineage>
</organism>
<dbReference type="OrthoDB" id="28127at2759"/>
<gene>
    <name evidence="2" type="ORF">BD324DRAFT_636673</name>
</gene>
<dbReference type="GO" id="GO:0006631">
    <property type="term" value="P:fatty acid metabolic process"/>
    <property type="evidence" value="ECO:0007669"/>
    <property type="project" value="TreeGrafter"/>
</dbReference>
<dbReference type="SUPFAM" id="SSF51197">
    <property type="entry name" value="Clavaminate synthase-like"/>
    <property type="match status" value="1"/>
</dbReference>
<dbReference type="GeneID" id="33558730"/>
<reference evidence="2 3" key="1">
    <citation type="submission" date="2017-03" db="EMBL/GenBank/DDBJ databases">
        <title>Widespread Adenine N6-methylation of Active Genes in Fungi.</title>
        <authorList>
            <consortium name="DOE Joint Genome Institute"/>
            <person name="Mondo S.J."/>
            <person name="Dannebaum R.O."/>
            <person name="Kuo R.C."/>
            <person name="Louie K.B."/>
            <person name="Bewick A.J."/>
            <person name="Labutti K."/>
            <person name="Haridas S."/>
            <person name="Kuo A."/>
            <person name="Salamov A."/>
            <person name="Ahrendt S.R."/>
            <person name="Lau R."/>
            <person name="Bowen B.P."/>
            <person name="Lipzen A."/>
            <person name="Sullivan W."/>
            <person name="Andreopoulos W.B."/>
            <person name="Clum A."/>
            <person name="Lindquist E."/>
            <person name="Daum C."/>
            <person name="Northen T.R."/>
            <person name="Ramamoorthy G."/>
            <person name="Schmitz R.J."/>
            <person name="Gryganskyi A."/>
            <person name="Culley D."/>
            <person name="Magnuson J."/>
            <person name="James T.Y."/>
            <person name="O'Malley M.A."/>
            <person name="Stajich J.E."/>
            <person name="Spatafora J.W."/>
            <person name="Visel A."/>
            <person name="Grigoriev I.V."/>
        </authorList>
    </citation>
    <scope>NUCLEOTIDE SEQUENCE [LARGE SCALE GENOMIC DNA]</scope>
    <source>
        <strain evidence="2 3">NRRL Y-17943</strain>
    </source>
</reference>
<keyword evidence="3" id="KW-1185">Reference proteome</keyword>
<dbReference type="PANTHER" id="PTHR21052">
    <property type="entry name" value="SPERMATOGENESIS ASSOCIATED 11-RELATED"/>
    <property type="match status" value="1"/>
</dbReference>
<dbReference type="GO" id="GO:0005759">
    <property type="term" value="C:mitochondrial matrix"/>
    <property type="evidence" value="ECO:0007669"/>
    <property type="project" value="TreeGrafter"/>
</dbReference>
<dbReference type="InParanoid" id="A0A1Y1UAK9"/>
<evidence type="ECO:0000313" key="3">
    <source>
        <dbReference type="Proteomes" id="UP000193218"/>
    </source>
</evidence>
<dbReference type="Gene3D" id="2.60.120.590">
    <property type="entry name" value="Alpha-ketoglutarate-dependent dioxygenase AlkB-like"/>
    <property type="match status" value="1"/>
</dbReference>
<dbReference type="RefSeq" id="XP_021868393.1">
    <property type="nucleotide sequence ID" value="XM_022016921.1"/>
</dbReference>
<accession>A0A1Y1UAK9</accession>
<sequence length="285" mass="31339">MFRSAWTGTEIVKAILKTKRCRHLRCYSISSGPASSPTLLVRPFGNPDPDILQSDFTLLPHFYTAAETRQLLAAALWKLDRGDSTRRRRSGPSHPQAQLPHTSSANSPPLADLFHGQYGFEPGHYDAVIHQYRESLMSTLPTPSSSSYPDLITLLHKAYALLLPDSTSIANGTPPSNVITHLLHLSPEGQIKGHVDNLEASGGVISGICLGADRILRLSKGEAGSSEKGWDVLLQNGTVYLQRGRLRYEYEHSILPYDSTDSNWDGRPLVPGHRVSVMIRDAPKA</sequence>
<dbReference type="InterPro" id="IPR037151">
    <property type="entry name" value="AlkB-like_sf"/>
</dbReference>
<feature type="region of interest" description="Disordered" evidence="1">
    <location>
        <begin position="83"/>
        <end position="106"/>
    </location>
</feature>